<sequence>MMVSSTWAWILSGMWGALTKNKRQRKLKKRLRKRIKILKKTKKKNLKLNLKKRLRKKDKDSEENKDKEPEAQGEEEAQKKDKGSEEDETEKLEKEAEKEPKKTPTPPRGRTKAATARRSSHMGTPRMRLVLQWSDEADKYTVEEKQGWILTVCKSNDGASAVDETADEVSAVDETADEVPVVDEGVPSVDETADEVPAVDEGDPAVDETDEGARAVSGTDEGAHDVDETDERAPAVAVDGAEGLPAPTRVKHRHKAAAVRKNAPKLRGRPRKSTDPKKFATPEQTTRIRARSRWVSSPFTEADTDEIEGPKKKPRTEA</sequence>
<comment type="caution">
    <text evidence="2">The sequence shown here is derived from an EMBL/GenBank/DDBJ whole genome shotgun (WGS) entry which is preliminary data.</text>
</comment>
<evidence type="ECO:0000313" key="2">
    <source>
        <dbReference type="EMBL" id="CAH8382082.1"/>
    </source>
</evidence>
<feature type="compositionally biased region" description="Basic and acidic residues" evidence="1">
    <location>
        <begin position="308"/>
        <end position="318"/>
    </location>
</feature>
<organism evidence="2 3">
    <name type="scientific">Eruca vesicaria subsp. sativa</name>
    <name type="common">Garden rocket</name>
    <name type="synonym">Eruca sativa</name>
    <dbReference type="NCBI Taxonomy" id="29727"/>
    <lineage>
        <taxon>Eukaryota</taxon>
        <taxon>Viridiplantae</taxon>
        <taxon>Streptophyta</taxon>
        <taxon>Embryophyta</taxon>
        <taxon>Tracheophyta</taxon>
        <taxon>Spermatophyta</taxon>
        <taxon>Magnoliopsida</taxon>
        <taxon>eudicotyledons</taxon>
        <taxon>Gunneridae</taxon>
        <taxon>Pentapetalae</taxon>
        <taxon>rosids</taxon>
        <taxon>malvids</taxon>
        <taxon>Brassicales</taxon>
        <taxon>Brassicaceae</taxon>
        <taxon>Brassiceae</taxon>
        <taxon>Eruca</taxon>
    </lineage>
</organism>
<feature type="compositionally biased region" description="Basic and acidic residues" evidence="1">
    <location>
        <begin position="91"/>
        <end position="102"/>
    </location>
</feature>
<feature type="compositionally biased region" description="Basic and acidic residues" evidence="1">
    <location>
        <begin position="57"/>
        <end position="83"/>
    </location>
</feature>
<keyword evidence="3" id="KW-1185">Reference proteome</keyword>
<reference evidence="2 3" key="1">
    <citation type="submission" date="2022-03" db="EMBL/GenBank/DDBJ databases">
        <authorList>
            <person name="Macdonald S."/>
            <person name="Ahmed S."/>
            <person name="Newling K."/>
        </authorList>
    </citation>
    <scope>NUCLEOTIDE SEQUENCE [LARGE SCALE GENOMIC DNA]</scope>
</reference>
<feature type="region of interest" description="Disordered" evidence="1">
    <location>
        <begin position="24"/>
        <end position="127"/>
    </location>
</feature>
<feature type="compositionally biased region" description="Acidic residues" evidence="1">
    <location>
        <begin position="164"/>
        <end position="181"/>
    </location>
</feature>
<feature type="region of interest" description="Disordered" evidence="1">
    <location>
        <begin position="164"/>
        <end position="318"/>
    </location>
</feature>
<dbReference type="Proteomes" id="UP001642260">
    <property type="component" value="Unassembled WGS sequence"/>
</dbReference>
<dbReference type="AlphaFoldDB" id="A0ABC8LF85"/>
<dbReference type="EMBL" id="CAKOAT010540709">
    <property type="protein sequence ID" value="CAH8382082.1"/>
    <property type="molecule type" value="Genomic_DNA"/>
</dbReference>
<feature type="compositionally biased region" description="Basic residues" evidence="1">
    <location>
        <begin position="249"/>
        <end position="271"/>
    </location>
</feature>
<proteinExistence type="predicted"/>
<name>A0ABC8LF85_ERUVS</name>
<evidence type="ECO:0000313" key="3">
    <source>
        <dbReference type="Proteomes" id="UP001642260"/>
    </source>
</evidence>
<gene>
    <name evidence="2" type="ORF">ERUC_LOCUS34565</name>
</gene>
<feature type="compositionally biased region" description="Acidic residues" evidence="1">
    <location>
        <begin position="191"/>
        <end position="210"/>
    </location>
</feature>
<protein>
    <submittedName>
        <fullName evidence="2">Uncharacterized protein</fullName>
    </submittedName>
</protein>
<feature type="compositionally biased region" description="Basic residues" evidence="1">
    <location>
        <begin position="24"/>
        <end position="56"/>
    </location>
</feature>
<evidence type="ECO:0000256" key="1">
    <source>
        <dbReference type="SAM" id="MobiDB-lite"/>
    </source>
</evidence>
<accession>A0ABC8LF85</accession>